<comment type="caution">
    <text evidence="4">The sequence shown here is derived from an EMBL/GenBank/DDBJ whole genome shotgun (WGS) entry which is preliminary data.</text>
</comment>
<feature type="compositionally biased region" description="Basic and acidic residues" evidence="2">
    <location>
        <begin position="653"/>
        <end position="667"/>
    </location>
</feature>
<feature type="compositionally biased region" description="Polar residues" evidence="2">
    <location>
        <begin position="1426"/>
        <end position="1449"/>
    </location>
</feature>
<organism evidence="4 5">
    <name type="scientific">Umbra pygmaea</name>
    <name type="common">Eastern mudminnow</name>
    <dbReference type="NCBI Taxonomy" id="75934"/>
    <lineage>
        <taxon>Eukaryota</taxon>
        <taxon>Metazoa</taxon>
        <taxon>Chordata</taxon>
        <taxon>Craniata</taxon>
        <taxon>Vertebrata</taxon>
        <taxon>Euteleostomi</taxon>
        <taxon>Actinopterygii</taxon>
        <taxon>Neopterygii</taxon>
        <taxon>Teleostei</taxon>
        <taxon>Protacanthopterygii</taxon>
        <taxon>Esociformes</taxon>
        <taxon>Umbridae</taxon>
        <taxon>Umbra</taxon>
    </lineage>
</organism>
<dbReference type="EMBL" id="JAGEUA010000010">
    <property type="protein sequence ID" value="KAL0963288.1"/>
    <property type="molecule type" value="Genomic_DNA"/>
</dbReference>
<keyword evidence="5" id="KW-1185">Reference proteome</keyword>
<gene>
    <name evidence="4" type="ORF">UPYG_G00304180</name>
</gene>
<evidence type="ECO:0000256" key="2">
    <source>
        <dbReference type="SAM" id="MobiDB-lite"/>
    </source>
</evidence>
<evidence type="ECO:0000259" key="3">
    <source>
        <dbReference type="Pfam" id="PF25817"/>
    </source>
</evidence>
<reference evidence="4 5" key="1">
    <citation type="submission" date="2024-06" db="EMBL/GenBank/DDBJ databases">
        <authorList>
            <person name="Pan Q."/>
            <person name="Wen M."/>
            <person name="Jouanno E."/>
            <person name="Zahm M."/>
            <person name="Klopp C."/>
            <person name="Cabau C."/>
            <person name="Louis A."/>
            <person name="Berthelot C."/>
            <person name="Parey E."/>
            <person name="Roest Crollius H."/>
            <person name="Montfort J."/>
            <person name="Robinson-Rechavi M."/>
            <person name="Bouchez O."/>
            <person name="Lampietro C."/>
            <person name="Lopez Roques C."/>
            <person name="Donnadieu C."/>
            <person name="Postlethwait J."/>
            <person name="Bobe J."/>
            <person name="Verreycken H."/>
            <person name="Guiguen Y."/>
        </authorList>
    </citation>
    <scope>NUCLEOTIDE SEQUENCE [LARGE SCALE GENOMIC DNA]</scope>
    <source>
        <strain evidence="4">Up_M1</strain>
        <tissue evidence="4">Testis</tissue>
    </source>
</reference>
<evidence type="ECO:0000256" key="1">
    <source>
        <dbReference type="SAM" id="Coils"/>
    </source>
</evidence>
<feature type="region of interest" description="Disordered" evidence="2">
    <location>
        <begin position="615"/>
        <end position="675"/>
    </location>
</feature>
<evidence type="ECO:0000313" key="5">
    <source>
        <dbReference type="Proteomes" id="UP001557470"/>
    </source>
</evidence>
<keyword evidence="1" id="KW-0175">Coiled coil</keyword>
<feature type="region of interest" description="Disordered" evidence="2">
    <location>
        <begin position="763"/>
        <end position="917"/>
    </location>
</feature>
<feature type="compositionally biased region" description="Polar residues" evidence="2">
    <location>
        <begin position="642"/>
        <end position="652"/>
    </location>
</feature>
<name>A0ABD0W2Y0_UMBPY</name>
<evidence type="ECO:0000313" key="4">
    <source>
        <dbReference type="EMBL" id="KAL0963288.1"/>
    </source>
</evidence>
<feature type="domain" description="Little elongation complex subunit 1 C-terminal" evidence="3">
    <location>
        <begin position="1636"/>
        <end position="1825"/>
    </location>
</feature>
<dbReference type="PANTHER" id="PTHR11852:SF4">
    <property type="entry name" value="LITTLE ELONGATION COMPLEX SUBUNIT 1"/>
    <property type="match status" value="1"/>
</dbReference>
<dbReference type="Pfam" id="PF25817">
    <property type="entry name" value="ICE1_C"/>
    <property type="match status" value="1"/>
</dbReference>
<feature type="coiled-coil region" evidence="1">
    <location>
        <begin position="116"/>
        <end position="150"/>
    </location>
</feature>
<feature type="coiled-coil region" evidence="1">
    <location>
        <begin position="22"/>
        <end position="87"/>
    </location>
</feature>
<protein>
    <recommendedName>
        <fullName evidence="3">Little elongation complex subunit 1 C-terminal domain-containing protein</fullName>
    </recommendedName>
</protein>
<sequence length="1834" mass="200018">MRAEMETKQSSEKLFQRFSEEFERLKKHNSNTETLKKRLEDQLQTVAEKSEKLTLENVQLRNENMVLDEELKRTKNVAKELQHLKEENTRTSVLTFNLENQLRAFKDCKMKQECDITKLKTEKILLEKNLVHLQKQIEEMEKKLNKEVNSISTQATPPEPKFDKEKICRLLKELWVCVDPPSSHLPVLEDSVMTSSHHADSSSVHPVGGLCGQPHPPVLREHVVQSSPSTSVILSPLPQNIHTIDSLRDTKCSARKNNMSQVHLHGWAQPRKNNTSQKHLHDRAQPSCGDRRKNDLGLDSKHADVQEILDWFKPLPPVLSPMPCSAHEGLDDVLDSGAGEQTSALQKGNNYSVSTTVCSTVTQPGTLNPTEGQPEPANQNSLHLTGSLSQFVHALPGQQCGDSLVQRSSNRTLSQLPIYGIPDATPSLSNEISVQRKSRDYGIEEKNRDAVLGIEASCGGSVTEQEDMQAESAVETMCPSTGVNLSTNVDQTTFTQVRDLIPNSLTSPDSLSVHSCNLQSSQMNREEVIEASTDLTVMDIETSSCDITVPNVDNGPELERTALRSAVPHITNVLDPQPTTHTVMTSMESNVTYLGDEFEMTHFKGSEGLKLRYQALSEGSQSSPQTDSSNVVSTGGAVSKDLNPSTSPSSSQAKDHTYLSSQVEDHTQSSQVEVPTPSALHAEVHTPLLSQAEDHIPSALQKEDHSPAAQTHGLLTDVERRNHDVDLEKEVLSINNSSVNQSETSTTKLEATSLVELSTKNAPVLGEFTPGPVEDTPGPVEDTPGPVEDTPGPVEDTPGPVEDTPGPVEDTPGPVEDTPGPVEDTPGPVEDTPGPVEDTPGPVEDTPGPVEDTPGPVEDTPGPVEDTPGPVEDTTGPVEDTPGPVEDTTGPVEDTTGPGDVKPGPGDVKPGPDEFTTSVHNIQQSNETDQEEIPLLPKSDEKLFTAKSGKDGAESLHRKPYVHNTVSYTVDCTGRLKHIRLGHSLVPASSAEQKSLTHFGINVSESGSEKHVENCTMTHGLQGEMEATHLDSKVVKDHIVSKSLDSSIFSPVSNVKLLGCDTELKKIKLRNLDEDLRSDVKNSLPPNRLQNIEPLNNPISLQEQQDIKIECISEKTTTQYDISTPSFEFQQTEEISEEPSGIQLCEMFSTRRGHVRTSLVKSNTNRSSSIKAMSVPRKIQQLAVNSSKMLINKVSPDVGRDGSTTVAICLGKSPVDTGLGKVRSEMGPPLPALLMPLTVTPPRPVKPVKPAIRRQDTRKRCLSSTMEGTISPGGTETAANDQKWKSPTQVTIAPSSGVPSFPLQFGSATPKHAVPVPGRLPACSSSSSSPVQENSMTILDSMYPELSARARTLSILRGNLSLSTADSGSTSISQPSGFKTINSLSTAFSKTDQIGKRSDVNMVLPKSAKRLRLDNSSPSPAAASGMSFTSSTSPVDKGLSSPSSGSPDTVTWKPQEVINLEKVTPAWKPMDKAPTFQHIKPVCTDSISQALEKISAHCFDLLPVIRSHLCVGNLSRKPVLRDEEKEVIAEFTISKSVGDDLMAAMVTKLKAERSVMGGTQLQALVRVYTALCRQGGHWDRAHILAYSILKEDFPESDKLILFMVTTWPSVFSCRTVLCQAIHTVTKLRAEGEVFHCLTAYMDWEKAPPTDLGLMVSTTLTCIKEADKMSFQKHPRQGQDLNPVAWQHIFTLDLLCFQAHWTWTFDNVLSPELWPMMNSWLTQPRSGPMPIKDVTMAAGLRLIGRLGQLGIKERCDSVRNIASVINTFTRQGQSEGVPWEVQLAAIYTVYDLSPCNPKEALAALASWRQETTQTVPPAVTSCITQIASLCRHIQP</sequence>
<feature type="region of interest" description="Disordered" evidence="2">
    <location>
        <begin position="1244"/>
        <end position="1284"/>
    </location>
</feature>
<feature type="region of interest" description="Disordered" evidence="2">
    <location>
        <begin position="1409"/>
        <end position="1453"/>
    </location>
</feature>
<dbReference type="PANTHER" id="PTHR11852">
    <property type="entry name" value="PLATELET-ACTIVATING FACTOR ACETYLHYDROLASE"/>
    <property type="match status" value="1"/>
</dbReference>
<feature type="compositionally biased region" description="Polar residues" evidence="2">
    <location>
        <begin position="617"/>
        <end position="633"/>
    </location>
</feature>
<feature type="compositionally biased region" description="Polar residues" evidence="2">
    <location>
        <begin position="1262"/>
        <end position="1284"/>
    </location>
</feature>
<proteinExistence type="predicted"/>
<dbReference type="InterPro" id="IPR057881">
    <property type="entry name" value="ICE1_C"/>
</dbReference>
<dbReference type="Proteomes" id="UP001557470">
    <property type="component" value="Unassembled WGS sequence"/>
</dbReference>
<feature type="region of interest" description="Disordered" evidence="2">
    <location>
        <begin position="271"/>
        <end position="294"/>
    </location>
</feature>
<accession>A0ABD0W2Y0</accession>
<feature type="compositionally biased region" description="Low complexity" evidence="2">
    <location>
        <begin position="894"/>
        <end position="909"/>
    </location>
</feature>